<reference evidence="2 3" key="1">
    <citation type="submission" date="2015-10" db="EMBL/GenBank/DDBJ databases">
        <title>Draft genome sequence of Streptomyces corchorusii DSM 40340, type strain for the species Streptomyces corchorusii.</title>
        <authorList>
            <person name="Ruckert C."/>
            <person name="Winkler A."/>
            <person name="Kalinowski J."/>
            <person name="Kampfer P."/>
            <person name="Glaeser S."/>
        </authorList>
    </citation>
    <scope>NUCLEOTIDE SEQUENCE [LARGE SCALE GENOMIC DNA]</scope>
    <source>
        <strain evidence="2 3">DSM 40340</strain>
    </source>
</reference>
<evidence type="ECO:0000313" key="3">
    <source>
        <dbReference type="Proteomes" id="UP000053398"/>
    </source>
</evidence>
<dbReference type="InterPro" id="IPR018727">
    <property type="entry name" value="DUF2267"/>
</dbReference>
<comment type="caution">
    <text evidence="2">The sequence shown here is derived from an EMBL/GenBank/DDBJ whole genome shotgun (WGS) entry which is preliminary data.</text>
</comment>
<proteinExistence type="predicted"/>
<dbReference type="RefSeq" id="WP_059263592.1">
    <property type="nucleotide sequence ID" value="NZ_KQ948356.1"/>
</dbReference>
<keyword evidence="3" id="KW-1185">Reference proteome</keyword>
<evidence type="ECO:0000256" key="1">
    <source>
        <dbReference type="SAM" id="MobiDB-lite"/>
    </source>
</evidence>
<feature type="region of interest" description="Disordered" evidence="1">
    <location>
        <begin position="127"/>
        <end position="147"/>
    </location>
</feature>
<dbReference type="InterPro" id="IPR038282">
    <property type="entry name" value="DUF2267_sf"/>
</dbReference>
<accession>A0A101QC30</accession>
<gene>
    <name evidence="2" type="ORF">AQJ11_16770</name>
</gene>
<sequence length="147" mass="15526">MISHRHLVEEVASRARLGDEEAADAAVHLVLAALSSRLDPPHRDHLRQAVPPHERGALEIGAQRHEAEARRGGEAPHEAADPLDALLADVARPVDATPEQALFLAQTVVSRITAGDTGLEADLRGALPEAFGPLFTEPGPPSGGSDR</sequence>
<organism evidence="2 3">
    <name type="scientific">Streptomyces corchorusii</name>
    <name type="common">Streptomyces chibaensis</name>
    <dbReference type="NCBI Taxonomy" id="1903"/>
    <lineage>
        <taxon>Bacteria</taxon>
        <taxon>Bacillati</taxon>
        <taxon>Actinomycetota</taxon>
        <taxon>Actinomycetes</taxon>
        <taxon>Kitasatosporales</taxon>
        <taxon>Streptomycetaceae</taxon>
        <taxon>Streptomyces</taxon>
    </lineage>
</organism>
<dbReference type="EMBL" id="LMWP01000017">
    <property type="protein sequence ID" value="KUN26933.1"/>
    <property type="molecule type" value="Genomic_DNA"/>
</dbReference>
<dbReference type="Gene3D" id="1.10.490.110">
    <property type="entry name" value="Uncharacterized conserved protein DUF2267"/>
    <property type="match status" value="1"/>
</dbReference>
<protein>
    <recommendedName>
        <fullName evidence="4">DUF2267 domain-containing protein</fullName>
    </recommendedName>
</protein>
<evidence type="ECO:0008006" key="4">
    <source>
        <dbReference type="Google" id="ProtNLM"/>
    </source>
</evidence>
<evidence type="ECO:0000313" key="2">
    <source>
        <dbReference type="EMBL" id="KUN26933.1"/>
    </source>
</evidence>
<dbReference type="AlphaFoldDB" id="A0A101QC30"/>
<name>A0A101QC30_STRCK</name>
<dbReference type="Pfam" id="PF10025">
    <property type="entry name" value="DUF2267"/>
    <property type="match status" value="1"/>
</dbReference>
<dbReference type="Proteomes" id="UP000053398">
    <property type="component" value="Unassembled WGS sequence"/>
</dbReference>